<proteinExistence type="predicted"/>
<feature type="transmembrane region" description="Helical" evidence="1">
    <location>
        <begin position="67"/>
        <end position="84"/>
    </location>
</feature>
<name>A0A1A9VFQ0_GLOAU</name>
<evidence type="ECO:0000313" key="3">
    <source>
        <dbReference type="Proteomes" id="UP000078200"/>
    </source>
</evidence>
<organism evidence="2 3">
    <name type="scientific">Glossina austeni</name>
    <name type="common">Savannah tsetse fly</name>
    <dbReference type="NCBI Taxonomy" id="7395"/>
    <lineage>
        <taxon>Eukaryota</taxon>
        <taxon>Metazoa</taxon>
        <taxon>Ecdysozoa</taxon>
        <taxon>Arthropoda</taxon>
        <taxon>Hexapoda</taxon>
        <taxon>Insecta</taxon>
        <taxon>Pterygota</taxon>
        <taxon>Neoptera</taxon>
        <taxon>Endopterygota</taxon>
        <taxon>Diptera</taxon>
        <taxon>Brachycera</taxon>
        <taxon>Muscomorpha</taxon>
        <taxon>Hippoboscoidea</taxon>
        <taxon>Glossinidae</taxon>
        <taxon>Glossina</taxon>
    </lineage>
</organism>
<keyword evidence="1" id="KW-0812">Transmembrane</keyword>
<keyword evidence="1" id="KW-0472">Membrane</keyword>
<dbReference type="Proteomes" id="UP000078200">
    <property type="component" value="Unassembled WGS sequence"/>
</dbReference>
<dbReference type="VEuPathDB" id="VectorBase:GAUT035768"/>
<dbReference type="AlphaFoldDB" id="A0A1A9VFQ0"/>
<evidence type="ECO:0000256" key="1">
    <source>
        <dbReference type="SAM" id="Phobius"/>
    </source>
</evidence>
<sequence>MDFSKTSNFHKYRSYYGGAQITDYHKFLNFTKHPENISKTTQRILRDVSEMKEIQLDKERDFPPTELLTVCYLVLLLLLFSSLYEKVFILRVFRLFDIFVEAARFFFFPLGIRSFKATYVMGSTCEFVVYCGNNHGRILQN</sequence>
<accession>A0A1A9VFQ0</accession>
<evidence type="ECO:0000313" key="2">
    <source>
        <dbReference type="EnsemblMetazoa" id="GAUT035768-PA"/>
    </source>
</evidence>
<reference evidence="2" key="1">
    <citation type="submission" date="2020-05" db="UniProtKB">
        <authorList>
            <consortium name="EnsemblMetazoa"/>
        </authorList>
    </citation>
    <scope>IDENTIFICATION</scope>
    <source>
        <strain evidence="2">TTRI</strain>
    </source>
</reference>
<protein>
    <submittedName>
        <fullName evidence="2">Uncharacterized protein</fullName>
    </submittedName>
</protein>
<keyword evidence="3" id="KW-1185">Reference proteome</keyword>
<keyword evidence="1" id="KW-1133">Transmembrane helix</keyword>
<dbReference type="EnsemblMetazoa" id="GAUT035768-RA">
    <property type="protein sequence ID" value="GAUT035768-PA"/>
    <property type="gene ID" value="GAUT035768"/>
</dbReference>